<keyword evidence="8 17" id="KW-0547">Nucleotide-binding</keyword>
<name>A0A1B0CKC5_LUTLO</name>
<evidence type="ECO:0000256" key="7">
    <source>
        <dbReference type="ARBA" id="ARBA00022679"/>
    </source>
</evidence>
<evidence type="ECO:0000256" key="14">
    <source>
        <dbReference type="ARBA" id="ARBA00023277"/>
    </source>
</evidence>
<evidence type="ECO:0000256" key="12">
    <source>
        <dbReference type="ARBA" id="ARBA00023054"/>
    </source>
</evidence>
<dbReference type="FunFam" id="1.10.510.10:FF:000149">
    <property type="entry name" value="phosphorylase b kinase gamma catalytic chain, liver/testis isoform"/>
    <property type="match status" value="1"/>
</dbReference>
<dbReference type="EC" id="2.7.11.19" evidence="3"/>
<dbReference type="SUPFAM" id="SSF56112">
    <property type="entry name" value="Protein kinase-like (PK-like)"/>
    <property type="match status" value="1"/>
</dbReference>
<feature type="domain" description="Protein kinase" evidence="20">
    <location>
        <begin position="370"/>
        <end position="637"/>
    </location>
</feature>
<dbReference type="Pfam" id="PF00069">
    <property type="entry name" value="Pkinase"/>
    <property type="match status" value="1"/>
</dbReference>
<accession>A0A1B0CKC5</accession>
<evidence type="ECO:0000256" key="13">
    <source>
        <dbReference type="ARBA" id="ARBA00023134"/>
    </source>
</evidence>
<dbReference type="PROSITE" id="PS51719">
    <property type="entry name" value="G_SEPTIN"/>
    <property type="match status" value="1"/>
</dbReference>
<dbReference type="GO" id="GO:0032154">
    <property type="term" value="C:cleavage furrow"/>
    <property type="evidence" value="ECO:0007669"/>
    <property type="project" value="UniProtKB-SubCell"/>
</dbReference>
<reference evidence="22" key="1">
    <citation type="submission" date="2020-05" db="UniProtKB">
        <authorList>
            <consortium name="EnsemblMetazoa"/>
        </authorList>
    </citation>
    <scope>IDENTIFICATION</scope>
    <source>
        <strain evidence="22">Jacobina</strain>
    </source>
</reference>
<feature type="coiled-coil region" evidence="19">
    <location>
        <begin position="305"/>
        <end position="339"/>
    </location>
</feature>
<dbReference type="InterPro" id="IPR002291">
    <property type="entry name" value="Phosph_kin_gamma"/>
</dbReference>
<dbReference type="Pfam" id="PF00735">
    <property type="entry name" value="Septin"/>
    <property type="match status" value="2"/>
</dbReference>
<keyword evidence="7" id="KW-0808">Transferase</keyword>
<evidence type="ECO:0000256" key="16">
    <source>
        <dbReference type="ARBA" id="ARBA00025890"/>
    </source>
</evidence>
<evidence type="ECO:0000256" key="11">
    <source>
        <dbReference type="ARBA" id="ARBA00022860"/>
    </source>
</evidence>
<evidence type="ECO:0000259" key="21">
    <source>
        <dbReference type="PROSITE" id="PS51719"/>
    </source>
</evidence>
<dbReference type="FunFam" id="3.40.50.300:FF:000162">
    <property type="entry name" value="septin-7 isoform X1"/>
    <property type="match status" value="1"/>
</dbReference>
<evidence type="ECO:0000256" key="10">
    <source>
        <dbReference type="ARBA" id="ARBA00022840"/>
    </source>
</evidence>
<dbReference type="InterPro" id="IPR016491">
    <property type="entry name" value="Septin"/>
</dbReference>
<sequence>MSSDSVKSFSSLETPGYVGFANLPNQVHRKSVKKGFEFTLMVVGESGLGKSTLVNSLFLTDLYPERVIPDAVEKQKQTVKLDASTVEIEERGVKLRLTVVDTPGFGDAIDNSDSFSAILEYIDEQYERFLRDESGLNRRNIVDNRIHCCFYFISPFGHGLKPLDIEFMKKLHSKVNIVPVIAKADCLTKKEIQRLKCRILQEIEENGIKIYPLPDCDSDEDEDYKEQVRQLKEAVPFAVCGATSLLEVKGRKVRGVCTPGEWLRTHMQDLQEVTQEVHYENYRSERLAKGVKRNNGVAKEEDIVITDKDRILQEKEAELQRIQEELARMQAKIKAQQFAKIGRSGSMAKDEEDDEFLPDRDAAKGFYAKYEPKEILGRGISSTVRRCIEKETGREFAAKIIDLGAEGATEASTRHMLEATRQEISILRHVMGHPYIIELQDVFESDAFIFLVFELCKNGELFDYLTSVVTLSEKKTRYIMRQVFEGVEYIHAADIVHRDLKPENILLDDSLNVKITDFGFAKHLEPGQKLFDLCGTPGYLAPETLKCSMFEDAAGYSKEVDVWACGVIMFTLLVGCPPFWHRKQMVMLRNIMEGKYSFTSPEWADISEDPKDLIRKCLVVDPVKRITVQEALRHPFFNTVKRRQSLFNARKKFLYAILCVRAVVRIRRLRFTAEPLKVEEALKDPYRVKVLRKVIDGCAFRVYGHWVKKGEGQNRAALFENMPRTELHTLYMNNLSR</sequence>
<evidence type="ECO:0000256" key="19">
    <source>
        <dbReference type="SAM" id="Coils"/>
    </source>
</evidence>
<dbReference type="AlphaFoldDB" id="A0A1B0CKC5"/>
<evidence type="ECO:0000313" key="22">
    <source>
        <dbReference type="EnsemblMetazoa" id="LLOJ005062-PA"/>
    </source>
</evidence>
<dbReference type="GO" id="GO:0005964">
    <property type="term" value="C:phosphorylase kinase complex"/>
    <property type="evidence" value="ECO:0007669"/>
    <property type="project" value="InterPro"/>
</dbReference>
<dbReference type="EnsemblMetazoa" id="LLOJ005062-RA">
    <property type="protein sequence ID" value="LLOJ005062-PA"/>
    <property type="gene ID" value="LLOJ005062"/>
</dbReference>
<evidence type="ECO:0000256" key="5">
    <source>
        <dbReference type="ARBA" id="ARBA00022600"/>
    </source>
</evidence>
<dbReference type="EMBL" id="AJWK01015973">
    <property type="status" value="NOT_ANNOTATED_CDS"/>
    <property type="molecule type" value="Genomic_DNA"/>
</dbReference>
<evidence type="ECO:0000256" key="6">
    <source>
        <dbReference type="ARBA" id="ARBA00022618"/>
    </source>
</evidence>
<dbReference type="PROSITE" id="PS00108">
    <property type="entry name" value="PROTEIN_KINASE_ST"/>
    <property type="match status" value="1"/>
</dbReference>
<evidence type="ECO:0000256" key="8">
    <source>
        <dbReference type="ARBA" id="ARBA00022741"/>
    </source>
</evidence>
<dbReference type="GO" id="GO:0004689">
    <property type="term" value="F:phosphorylase kinase activity"/>
    <property type="evidence" value="ECO:0007669"/>
    <property type="project" value="UniProtKB-EC"/>
</dbReference>
<dbReference type="FunFam" id="3.30.200.20:FF:000138">
    <property type="entry name" value="Phosphorylase b kinase gamma catalytic chain, liver/testis"/>
    <property type="match status" value="1"/>
</dbReference>
<comment type="subunit">
    <text evidence="16">Hexadecamer of 4 heterotetramers, each composed of alpha, beta, gamma, and delta subunits. Alpha (PHKA1 or PHKA2) and beta (PHKB) are regulatory subunits, gamma (PHKG1 or PHKG2) is the catalytic subunit, and delta is calmodulin.</text>
</comment>
<dbReference type="InterPro" id="IPR011009">
    <property type="entry name" value="Kinase-like_dom_sf"/>
</dbReference>
<feature type="binding site" evidence="17">
    <location>
        <position position="399"/>
    </location>
    <ligand>
        <name>ATP</name>
        <dbReference type="ChEBI" id="CHEBI:30616"/>
    </ligand>
</feature>
<dbReference type="PROSITE" id="PS50011">
    <property type="entry name" value="PROTEIN_KINASE_DOM"/>
    <property type="match status" value="1"/>
</dbReference>
<evidence type="ECO:0000256" key="1">
    <source>
        <dbReference type="ARBA" id="ARBA00001674"/>
    </source>
</evidence>
<dbReference type="Gene3D" id="1.10.510.10">
    <property type="entry name" value="Transferase(Phosphotransferase) domain 1"/>
    <property type="match status" value="1"/>
</dbReference>
<evidence type="ECO:0000256" key="9">
    <source>
        <dbReference type="ARBA" id="ARBA00022777"/>
    </source>
</evidence>
<dbReference type="GO" id="GO:0005525">
    <property type="term" value="F:GTP binding"/>
    <property type="evidence" value="ECO:0007669"/>
    <property type="project" value="UniProtKB-KW"/>
</dbReference>
<keyword evidence="12 19" id="KW-0175">Coiled coil</keyword>
<keyword evidence="23" id="KW-1185">Reference proteome</keyword>
<comment type="subcellular location">
    <subcellularLocation>
        <location evidence="2">Cleavage furrow</location>
    </subcellularLocation>
</comment>
<dbReference type="PANTHER" id="PTHR18884">
    <property type="entry name" value="SEPTIN"/>
    <property type="match status" value="1"/>
</dbReference>
<dbReference type="InterPro" id="IPR000719">
    <property type="entry name" value="Prot_kinase_dom"/>
</dbReference>
<comment type="similarity">
    <text evidence="18">Belongs to the TRAFAC class TrmE-Era-EngA-EngB-Septin-like GTPase superfamily. Septin GTPase family.</text>
</comment>
<dbReference type="GO" id="GO:0005524">
    <property type="term" value="F:ATP binding"/>
    <property type="evidence" value="ECO:0007669"/>
    <property type="project" value="UniProtKB-UniRule"/>
</dbReference>
<protein>
    <recommendedName>
        <fullName evidence="3">phosphorylase kinase</fullName>
        <ecNumber evidence="3">2.7.11.19</ecNumber>
    </recommendedName>
</protein>
<dbReference type="Proteomes" id="UP000092461">
    <property type="component" value="Unassembled WGS sequence"/>
</dbReference>
<evidence type="ECO:0000256" key="18">
    <source>
        <dbReference type="RuleBase" id="RU004560"/>
    </source>
</evidence>
<dbReference type="GO" id="GO:0005856">
    <property type="term" value="C:cytoskeleton"/>
    <property type="evidence" value="ECO:0007669"/>
    <property type="project" value="UniProtKB-ARBA"/>
</dbReference>
<dbReference type="GO" id="GO:0005516">
    <property type="term" value="F:calmodulin binding"/>
    <property type="evidence" value="ECO:0007669"/>
    <property type="project" value="UniProtKB-KW"/>
</dbReference>
<dbReference type="InterPro" id="IPR030379">
    <property type="entry name" value="G_SEPTIN_dom"/>
</dbReference>
<dbReference type="VEuPathDB" id="VectorBase:LLOJ005062"/>
<evidence type="ECO:0000256" key="3">
    <source>
        <dbReference type="ARBA" id="ARBA00012432"/>
    </source>
</evidence>
<dbReference type="SUPFAM" id="SSF52540">
    <property type="entry name" value="P-loop containing nucleoside triphosphate hydrolases"/>
    <property type="match status" value="1"/>
</dbReference>
<keyword evidence="4" id="KW-0723">Serine/threonine-protein kinase</keyword>
<organism evidence="22 23">
    <name type="scientific">Lutzomyia longipalpis</name>
    <name type="common">Sand fly</name>
    <dbReference type="NCBI Taxonomy" id="7200"/>
    <lineage>
        <taxon>Eukaryota</taxon>
        <taxon>Metazoa</taxon>
        <taxon>Ecdysozoa</taxon>
        <taxon>Arthropoda</taxon>
        <taxon>Hexapoda</taxon>
        <taxon>Insecta</taxon>
        <taxon>Pterygota</taxon>
        <taxon>Neoptera</taxon>
        <taxon>Endopterygota</taxon>
        <taxon>Diptera</taxon>
        <taxon>Nematocera</taxon>
        <taxon>Psychodoidea</taxon>
        <taxon>Psychodidae</taxon>
        <taxon>Lutzomyia</taxon>
        <taxon>Lutzomyia</taxon>
    </lineage>
</organism>
<dbReference type="VEuPathDB" id="VectorBase:LLONM1_003962"/>
<dbReference type="InterPro" id="IPR017441">
    <property type="entry name" value="Protein_kinase_ATP_BS"/>
</dbReference>
<feature type="domain" description="Septin-type G" evidence="21">
    <location>
        <begin position="34"/>
        <end position="289"/>
    </location>
</feature>
<keyword evidence="11" id="KW-0112">Calmodulin-binding</keyword>
<evidence type="ECO:0000256" key="15">
    <source>
        <dbReference type="ARBA" id="ARBA00023306"/>
    </source>
</evidence>
<keyword evidence="15" id="KW-0131">Cell cycle</keyword>
<evidence type="ECO:0000256" key="17">
    <source>
        <dbReference type="PROSITE-ProRule" id="PRU10141"/>
    </source>
</evidence>
<evidence type="ECO:0000313" key="23">
    <source>
        <dbReference type="Proteomes" id="UP000092461"/>
    </source>
</evidence>
<evidence type="ECO:0000256" key="2">
    <source>
        <dbReference type="ARBA" id="ARBA00004626"/>
    </source>
</evidence>
<dbReference type="Gene3D" id="3.30.200.20">
    <property type="entry name" value="Phosphorylase Kinase, domain 1"/>
    <property type="match status" value="1"/>
</dbReference>
<keyword evidence="6" id="KW-0132">Cell division</keyword>
<dbReference type="InterPro" id="IPR008271">
    <property type="entry name" value="Ser/Thr_kinase_AS"/>
</dbReference>
<dbReference type="GO" id="GO:0051301">
    <property type="term" value="P:cell division"/>
    <property type="evidence" value="ECO:0007669"/>
    <property type="project" value="UniProtKB-KW"/>
</dbReference>
<dbReference type="PROSITE" id="PS00107">
    <property type="entry name" value="PROTEIN_KINASE_ATP"/>
    <property type="match status" value="1"/>
</dbReference>
<evidence type="ECO:0000256" key="4">
    <source>
        <dbReference type="ARBA" id="ARBA00022527"/>
    </source>
</evidence>
<dbReference type="PRINTS" id="PR01049">
    <property type="entry name" value="PHOSPHBKNASE"/>
</dbReference>
<keyword evidence="5" id="KW-0321">Glycogen metabolism</keyword>
<keyword evidence="13 18" id="KW-0342">GTP-binding</keyword>
<dbReference type="CDD" id="cd14093">
    <property type="entry name" value="STKc_PhKG"/>
    <property type="match status" value="1"/>
</dbReference>
<dbReference type="GO" id="GO:0005977">
    <property type="term" value="P:glycogen metabolic process"/>
    <property type="evidence" value="ECO:0007669"/>
    <property type="project" value="UniProtKB-KW"/>
</dbReference>
<dbReference type="InterPro" id="IPR027417">
    <property type="entry name" value="P-loop_NTPase"/>
</dbReference>
<evidence type="ECO:0000259" key="20">
    <source>
        <dbReference type="PROSITE" id="PS50011"/>
    </source>
</evidence>
<dbReference type="VEuPathDB" id="VectorBase:LLONM1_000235"/>
<keyword evidence="10 17" id="KW-0067">ATP-binding</keyword>
<keyword evidence="9" id="KW-0418">Kinase</keyword>
<dbReference type="Gene3D" id="3.40.50.300">
    <property type="entry name" value="P-loop containing nucleotide triphosphate hydrolases"/>
    <property type="match status" value="1"/>
</dbReference>
<comment type="catalytic activity">
    <reaction evidence="1">
        <text>2 ATP + phosphorylase b = 2 ADP + phosphorylase a.</text>
        <dbReference type="EC" id="2.7.11.19"/>
    </reaction>
</comment>
<proteinExistence type="inferred from homology"/>
<keyword evidence="14" id="KW-0119">Carbohydrate metabolism</keyword>
<dbReference type="SMART" id="SM00220">
    <property type="entry name" value="S_TKc"/>
    <property type="match status" value="1"/>
</dbReference>
<dbReference type="CDD" id="cd01850">
    <property type="entry name" value="CDC_Septin"/>
    <property type="match status" value="1"/>
</dbReference>